<dbReference type="PROSITE" id="PS50178">
    <property type="entry name" value="ZF_FYVE"/>
    <property type="match status" value="1"/>
</dbReference>
<feature type="region of interest" description="Disordered" evidence="9">
    <location>
        <begin position="234"/>
        <end position="272"/>
    </location>
</feature>
<feature type="compositionally biased region" description="Pro residues" evidence="9">
    <location>
        <begin position="521"/>
        <end position="558"/>
    </location>
</feature>
<sequence length="609" mass="64692">MSFLFGGSRSAFDELVDNATSELLPAGSEDLALNFDICDQIRGKQVPPKDAMRSLKRRVLHKNPNVQILALKLTDTCVKNGGRHFLQEIASSEFLDAVVDQLRVSTLAHQVRVLILQYLQSWALACRGKPDLDLVYSTYSRLKAEGGWTFPPLPADDRLGGKAIMIDTSAPPEWTDSPHCERCRTVFTFTNRKHHCRACGKTFCGDCSAKSIALTHLGIPQPVRVCDGCYGRGGKPAGASSSTAGTSTPPSLSRTNSRADPPAAAVADAVGRKEQEELDLAIALSLAESDQRRPSSNYQPPAQQQRQQGQASKTAKRVTFTDHGNSDEDDPDLARALAASLAELNMHDTPFSQPAASQPRNEGSAAARPTSWGVLRAVYRPSTQIDEQGRSDAILGSREHAVLQQSMRDLHPRLLAWLHDTMATHKQLAELHTKVTDAMRRYEDAIDQQLRGDAVPAAAAAERAYAMPPPPMGPPGVVGPYAPPAAMGMPDPNAAAPTPPPGFGPPATLDRSEPSGAPNMYAPPPPPNGPNYAYGPPPPAEYRAPPPPGGYMGPPPGLGAPLGPVGSAPMAPPSGPPMMVGPPPGYAGQQQQGPAPAAPPTEVAPLIEL</sequence>
<feature type="compositionally biased region" description="Low complexity" evidence="9">
    <location>
        <begin position="586"/>
        <end position="595"/>
    </location>
</feature>
<dbReference type="SMART" id="SM00726">
    <property type="entry name" value="UIM"/>
    <property type="match status" value="2"/>
</dbReference>
<feature type="compositionally biased region" description="Low complexity" evidence="9">
    <location>
        <begin position="299"/>
        <end position="311"/>
    </location>
</feature>
<dbReference type="InterPro" id="IPR002014">
    <property type="entry name" value="VHS_dom"/>
</dbReference>
<gene>
    <name evidence="12" type="ORF">AMAG_07518</name>
</gene>
<dbReference type="GO" id="GO:0043130">
    <property type="term" value="F:ubiquitin binding"/>
    <property type="evidence" value="ECO:0007669"/>
    <property type="project" value="InterPro"/>
</dbReference>
<dbReference type="AlphaFoldDB" id="A0A0L0SIV7"/>
<name>A0A0L0SIV7_ALLM3</name>
<dbReference type="PANTHER" id="PTHR46275">
    <property type="entry name" value="HEPATOCYTE GROWTH FACTOR-REGULATED TYROSINE KINASE SUBSTRATE"/>
    <property type="match status" value="1"/>
</dbReference>
<keyword evidence="13" id="KW-1185">Reference proteome</keyword>
<dbReference type="Gene3D" id="6.10.140.100">
    <property type="match status" value="1"/>
</dbReference>
<keyword evidence="5" id="KW-0967">Endosome</keyword>
<proteinExistence type="inferred from homology"/>
<protein>
    <recommendedName>
        <fullName evidence="3">Vacuolar protein sorting-associated protein 27</fullName>
    </recommendedName>
</protein>
<evidence type="ECO:0000313" key="13">
    <source>
        <dbReference type="Proteomes" id="UP000054350"/>
    </source>
</evidence>
<dbReference type="GO" id="GO:0008270">
    <property type="term" value="F:zinc ion binding"/>
    <property type="evidence" value="ECO:0007669"/>
    <property type="project" value="UniProtKB-KW"/>
</dbReference>
<evidence type="ECO:0000259" key="10">
    <source>
        <dbReference type="PROSITE" id="PS50178"/>
    </source>
</evidence>
<dbReference type="GO" id="GO:0005769">
    <property type="term" value="C:early endosome"/>
    <property type="evidence" value="ECO:0007669"/>
    <property type="project" value="TreeGrafter"/>
</dbReference>
<feature type="compositionally biased region" description="Low complexity" evidence="9">
    <location>
        <begin position="559"/>
        <end position="569"/>
    </location>
</feature>
<feature type="domain" description="FYVE-type" evidence="10">
    <location>
        <begin position="174"/>
        <end position="234"/>
    </location>
</feature>
<evidence type="ECO:0000256" key="3">
    <source>
        <dbReference type="ARBA" id="ARBA00017753"/>
    </source>
</evidence>
<evidence type="ECO:0000256" key="9">
    <source>
        <dbReference type="SAM" id="MobiDB-lite"/>
    </source>
</evidence>
<dbReference type="Pfam" id="PF01363">
    <property type="entry name" value="FYVE"/>
    <property type="match status" value="1"/>
</dbReference>
<dbReference type="GO" id="GO:0007034">
    <property type="term" value="P:vacuolar transport"/>
    <property type="evidence" value="ECO:0007669"/>
    <property type="project" value="UniProtKB-ARBA"/>
</dbReference>
<dbReference type="InterPro" id="IPR017073">
    <property type="entry name" value="HGS/VPS27"/>
</dbReference>
<feature type="region of interest" description="Disordered" evidence="9">
    <location>
        <begin position="489"/>
        <end position="609"/>
    </location>
</feature>
<evidence type="ECO:0000256" key="5">
    <source>
        <dbReference type="ARBA" id="ARBA00022753"/>
    </source>
</evidence>
<evidence type="ECO:0000256" key="4">
    <source>
        <dbReference type="ARBA" id="ARBA00022723"/>
    </source>
</evidence>
<dbReference type="PROSITE" id="PS50330">
    <property type="entry name" value="UIM"/>
    <property type="match status" value="2"/>
</dbReference>
<evidence type="ECO:0000256" key="2">
    <source>
        <dbReference type="ARBA" id="ARBA00008597"/>
    </source>
</evidence>
<feature type="compositionally biased region" description="Low complexity" evidence="9">
    <location>
        <begin position="259"/>
        <end position="269"/>
    </location>
</feature>
<dbReference type="InterPro" id="IPR003903">
    <property type="entry name" value="UIM_dom"/>
</dbReference>
<dbReference type="PROSITE" id="PS50179">
    <property type="entry name" value="VHS"/>
    <property type="match status" value="1"/>
</dbReference>
<dbReference type="Gene3D" id="1.25.40.90">
    <property type="match status" value="1"/>
</dbReference>
<dbReference type="EMBL" id="GG745340">
    <property type="protein sequence ID" value="KNE62285.1"/>
    <property type="molecule type" value="Genomic_DNA"/>
</dbReference>
<dbReference type="GO" id="GO:0035091">
    <property type="term" value="F:phosphatidylinositol binding"/>
    <property type="evidence" value="ECO:0007669"/>
    <property type="project" value="InterPro"/>
</dbReference>
<evidence type="ECO:0000259" key="11">
    <source>
        <dbReference type="PROSITE" id="PS50179"/>
    </source>
</evidence>
<feature type="domain" description="VHS" evidence="11">
    <location>
        <begin position="28"/>
        <end position="146"/>
    </location>
</feature>
<dbReference type="eggNOG" id="KOG1818">
    <property type="taxonomic scope" value="Eukaryota"/>
</dbReference>
<dbReference type="Gene3D" id="1.20.5.1940">
    <property type="match status" value="1"/>
</dbReference>
<evidence type="ECO:0000256" key="7">
    <source>
        <dbReference type="ARBA" id="ARBA00022833"/>
    </source>
</evidence>
<feature type="compositionally biased region" description="Low complexity" evidence="9">
    <location>
        <begin position="237"/>
        <end position="251"/>
    </location>
</feature>
<dbReference type="PANTHER" id="PTHR46275:SF1">
    <property type="entry name" value="HEPATOCYTE GROWTH FACTOR-REGULATED TYROSINE KINASE SUBSTRATE"/>
    <property type="match status" value="1"/>
</dbReference>
<feature type="region of interest" description="Disordered" evidence="9">
    <location>
        <begin position="349"/>
        <end position="369"/>
    </location>
</feature>
<accession>A0A0L0SIV7</accession>
<keyword evidence="7" id="KW-0862">Zinc</keyword>
<dbReference type="InterPro" id="IPR013083">
    <property type="entry name" value="Znf_RING/FYVE/PHD"/>
</dbReference>
<reference evidence="13" key="2">
    <citation type="submission" date="2009-11" db="EMBL/GenBank/DDBJ databases">
        <title>The Genome Sequence of Allomyces macrogynus strain ATCC 38327.</title>
        <authorList>
            <consortium name="The Broad Institute Genome Sequencing Platform"/>
            <person name="Russ C."/>
            <person name="Cuomo C."/>
            <person name="Shea T."/>
            <person name="Young S.K."/>
            <person name="Zeng Q."/>
            <person name="Koehrsen M."/>
            <person name="Haas B."/>
            <person name="Borodovsky M."/>
            <person name="Guigo R."/>
            <person name="Alvarado L."/>
            <person name="Berlin A."/>
            <person name="Borenstein D."/>
            <person name="Chen Z."/>
            <person name="Engels R."/>
            <person name="Freedman E."/>
            <person name="Gellesch M."/>
            <person name="Goldberg J."/>
            <person name="Griggs A."/>
            <person name="Gujja S."/>
            <person name="Heiman D."/>
            <person name="Hepburn T."/>
            <person name="Howarth C."/>
            <person name="Jen D."/>
            <person name="Larson L."/>
            <person name="Lewis B."/>
            <person name="Mehta T."/>
            <person name="Park D."/>
            <person name="Pearson M."/>
            <person name="Roberts A."/>
            <person name="Saif S."/>
            <person name="Shenoy N."/>
            <person name="Sisk P."/>
            <person name="Stolte C."/>
            <person name="Sykes S."/>
            <person name="Walk T."/>
            <person name="White J."/>
            <person name="Yandava C."/>
            <person name="Burger G."/>
            <person name="Gray M.W."/>
            <person name="Holland P.W.H."/>
            <person name="King N."/>
            <person name="Lang F.B.F."/>
            <person name="Roger A.J."/>
            <person name="Ruiz-Trillo I."/>
            <person name="Lander E."/>
            <person name="Nusbaum C."/>
        </authorList>
    </citation>
    <scope>NUCLEOTIDE SEQUENCE [LARGE SCALE GENOMIC DNA]</scope>
    <source>
        <strain evidence="13">ATCC 38327</strain>
    </source>
</reference>
<evidence type="ECO:0000256" key="6">
    <source>
        <dbReference type="ARBA" id="ARBA00022771"/>
    </source>
</evidence>
<comment type="subcellular location">
    <subcellularLocation>
        <location evidence="1">Endosome membrane</location>
        <topology evidence="1">Peripheral membrane protein</topology>
        <orientation evidence="1">Cytoplasmic side</orientation>
    </subcellularLocation>
</comment>
<dbReference type="SUPFAM" id="SSF48464">
    <property type="entry name" value="ENTH/VHS domain"/>
    <property type="match status" value="1"/>
</dbReference>
<dbReference type="SMART" id="SM00288">
    <property type="entry name" value="VHS"/>
    <property type="match status" value="1"/>
</dbReference>
<evidence type="ECO:0000256" key="8">
    <source>
        <dbReference type="PROSITE-ProRule" id="PRU00091"/>
    </source>
</evidence>
<dbReference type="GO" id="GO:0031623">
    <property type="term" value="P:receptor internalization"/>
    <property type="evidence" value="ECO:0007669"/>
    <property type="project" value="TreeGrafter"/>
</dbReference>
<reference evidence="12 13" key="1">
    <citation type="submission" date="2009-11" db="EMBL/GenBank/DDBJ databases">
        <title>Annotation of Allomyces macrogynus ATCC 38327.</title>
        <authorList>
            <consortium name="The Broad Institute Genome Sequencing Platform"/>
            <person name="Russ C."/>
            <person name="Cuomo C."/>
            <person name="Burger G."/>
            <person name="Gray M.W."/>
            <person name="Holland P.W.H."/>
            <person name="King N."/>
            <person name="Lang F.B.F."/>
            <person name="Roger A.J."/>
            <person name="Ruiz-Trillo I."/>
            <person name="Young S.K."/>
            <person name="Zeng Q."/>
            <person name="Gargeya S."/>
            <person name="Fitzgerald M."/>
            <person name="Haas B."/>
            <person name="Abouelleil A."/>
            <person name="Alvarado L."/>
            <person name="Arachchi H.M."/>
            <person name="Berlin A."/>
            <person name="Chapman S.B."/>
            <person name="Gearin G."/>
            <person name="Goldberg J."/>
            <person name="Griggs A."/>
            <person name="Gujja S."/>
            <person name="Hansen M."/>
            <person name="Heiman D."/>
            <person name="Howarth C."/>
            <person name="Larimer J."/>
            <person name="Lui A."/>
            <person name="MacDonald P.J.P."/>
            <person name="McCowen C."/>
            <person name="Montmayeur A."/>
            <person name="Murphy C."/>
            <person name="Neiman D."/>
            <person name="Pearson M."/>
            <person name="Priest M."/>
            <person name="Roberts A."/>
            <person name="Saif S."/>
            <person name="Shea T."/>
            <person name="Sisk P."/>
            <person name="Stolte C."/>
            <person name="Sykes S."/>
            <person name="Wortman J."/>
            <person name="Nusbaum C."/>
            <person name="Birren B."/>
        </authorList>
    </citation>
    <scope>NUCLEOTIDE SEQUENCE [LARGE SCALE GENOMIC DNA]</scope>
    <source>
        <strain evidence="12 13">ATCC 38327</strain>
    </source>
</reference>
<dbReference type="InterPro" id="IPR000306">
    <property type="entry name" value="Znf_FYVE"/>
</dbReference>
<keyword evidence="6 8" id="KW-0863">Zinc-finger</keyword>
<dbReference type="VEuPathDB" id="FungiDB:AMAG_07518"/>
<dbReference type="InterPro" id="IPR017455">
    <property type="entry name" value="Znf_FYVE-rel"/>
</dbReference>
<dbReference type="GO" id="GO:0032456">
    <property type="term" value="P:endocytic recycling"/>
    <property type="evidence" value="ECO:0007669"/>
    <property type="project" value="TreeGrafter"/>
</dbReference>
<organism evidence="12 13">
    <name type="scientific">Allomyces macrogynus (strain ATCC 38327)</name>
    <name type="common">Allomyces javanicus var. macrogynus</name>
    <dbReference type="NCBI Taxonomy" id="578462"/>
    <lineage>
        <taxon>Eukaryota</taxon>
        <taxon>Fungi</taxon>
        <taxon>Fungi incertae sedis</taxon>
        <taxon>Blastocladiomycota</taxon>
        <taxon>Blastocladiomycetes</taxon>
        <taxon>Blastocladiales</taxon>
        <taxon>Blastocladiaceae</taxon>
        <taxon>Allomyces</taxon>
    </lineage>
</organism>
<feature type="region of interest" description="Disordered" evidence="9">
    <location>
        <begin position="287"/>
        <end position="331"/>
    </location>
</feature>
<evidence type="ECO:0000256" key="1">
    <source>
        <dbReference type="ARBA" id="ARBA00004125"/>
    </source>
</evidence>
<evidence type="ECO:0000313" key="12">
    <source>
        <dbReference type="EMBL" id="KNE62285.1"/>
    </source>
</evidence>
<dbReference type="CDD" id="cd16979">
    <property type="entry name" value="VHS_Vps27"/>
    <property type="match status" value="1"/>
</dbReference>
<dbReference type="OMA" id="QSAYNTH"/>
<feature type="compositionally biased region" description="Pro residues" evidence="9">
    <location>
        <begin position="570"/>
        <end position="585"/>
    </location>
</feature>
<comment type="similarity">
    <text evidence="2">Belongs to the VPS27 family.</text>
</comment>
<dbReference type="GO" id="GO:0010008">
    <property type="term" value="C:endosome membrane"/>
    <property type="evidence" value="ECO:0007669"/>
    <property type="project" value="UniProtKB-SubCell"/>
</dbReference>
<dbReference type="STRING" id="578462.A0A0L0SIV7"/>
<feature type="compositionally biased region" description="Polar residues" evidence="9">
    <location>
        <begin position="350"/>
        <end position="361"/>
    </location>
</feature>
<dbReference type="Gene3D" id="3.30.40.10">
    <property type="entry name" value="Zinc/RING finger domain, C3HC4 (zinc finger)"/>
    <property type="match status" value="1"/>
</dbReference>
<dbReference type="SMART" id="SM00064">
    <property type="entry name" value="FYVE"/>
    <property type="match status" value="1"/>
</dbReference>
<dbReference type="SUPFAM" id="SSF57903">
    <property type="entry name" value="FYVE/PHD zinc finger"/>
    <property type="match status" value="1"/>
</dbReference>
<dbReference type="InterPro" id="IPR011011">
    <property type="entry name" value="Znf_FYVE_PHD"/>
</dbReference>
<dbReference type="OrthoDB" id="957735at2759"/>
<dbReference type="Proteomes" id="UP000054350">
    <property type="component" value="Unassembled WGS sequence"/>
</dbReference>
<dbReference type="InterPro" id="IPR008942">
    <property type="entry name" value="ENTH_VHS"/>
</dbReference>
<dbReference type="Pfam" id="PF00790">
    <property type="entry name" value="VHS"/>
    <property type="match status" value="1"/>
</dbReference>
<keyword evidence="4" id="KW-0479">Metal-binding</keyword>